<comment type="caution">
    <text evidence="5">The sequence shown here is derived from an EMBL/GenBank/DDBJ whole genome shotgun (WGS) entry which is preliminary data.</text>
</comment>
<dbReference type="PANTHER" id="PTHR32361:SF27">
    <property type="entry name" value="FAD-BINDING FR-TYPE DOMAIN-CONTAINING PROTEIN-RELATED"/>
    <property type="match status" value="1"/>
</dbReference>
<name>A0A6V8HGL6_TALPI</name>
<dbReference type="Pfam" id="PF08030">
    <property type="entry name" value="NAD_binding_6"/>
    <property type="match status" value="1"/>
</dbReference>
<dbReference type="GO" id="GO:0006826">
    <property type="term" value="P:iron ion transport"/>
    <property type="evidence" value="ECO:0007669"/>
    <property type="project" value="TreeGrafter"/>
</dbReference>
<dbReference type="PANTHER" id="PTHR32361">
    <property type="entry name" value="FERRIC/CUPRIC REDUCTASE TRANSMEMBRANE COMPONENT"/>
    <property type="match status" value="1"/>
</dbReference>
<feature type="region of interest" description="Disordered" evidence="3">
    <location>
        <begin position="84"/>
        <end position="126"/>
    </location>
</feature>
<feature type="domain" description="Ferric reductase NAD binding" evidence="4">
    <location>
        <begin position="147"/>
        <end position="225"/>
    </location>
</feature>
<dbReference type="Proteomes" id="UP000053095">
    <property type="component" value="Unassembled WGS sequence"/>
</dbReference>
<sequence>MTYILNHPVVQGSVAFPNALTTLGSQNPYSLDYGTYSDRTLSLSINVHLTTYYSSNNTNVFNTDPLPATYSSLLCSQEKGNNPFNDEIAPVPPAHTKTFSRGSPSLSRPHPYPRPPLAGPSTFNAPSSSSTIYKTIDQYYYQHDDEKSRILTPSLINIDTNTNTTTTQPFQDWTQLSTPTAPVTINLGKPLFRQVLECEMAQQIGAMAVSVCGPGGMGDEVRKAVREVQSRKTVEFFEESFSW</sequence>
<dbReference type="GO" id="GO:0015677">
    <property type="term" value="P:copper ion import"/>
    <property type="evidence" value="ECO:0007669"/>
    <property type="project" value="TreeGrafter"/>
</dbReference>
<dbReference type="EMBL" id="DF933830">
    <property type="protein sequence ID" value="GAM39435.1"/>
    <property type="molecule type" value="Genomic_DNA"/>
</dbReference>
<dbReference type="GO" id="GO:0005886">
    <property type="term" value="C:plasma membrane"/>
    <property type="evidence" value="ECO:0007669"/>
    <property type="project" value="TreeGrafter"/>
</dbReference>
<dbReference type="GO" id="GO:0006879">
    <property type="term" value="P:intracellular iron ion homeostasis"/>
    <property type="evidence" value="ECO:0007669"/>
    <property type="project" value="TreeGrafter"/>
</dbReference>
<evidence type="ECO:0000256" key="1">
    <source>
        <dbReference type="ARBA" id="ARBA00022448"/>
    </source>
</evidence>
<organism evidence="5 6">
    <name type="scientific">Talaromyces pinophilus</name>
    <name type="common">Penicillium pinophilum</name>
    <dbReference type="NCBI Taxonomy" id="128442"/>
    <lineage>
        <taxon>Eukaryota</taxon>
        <taxon>Fungi</taxon>
        <taxon>Dikarya</taxon>
        <taxon>Ascomycota</taxon>
        <taxon>Pezizomycotina</taxon>
        <taxon>Eurotiomycetes</taxon>
        <taxon>Eurotiomycetidae</taxon>
        <taxon>Eurotiales</taxon>
        <taxon>Trichocomaceae</taxon>
        <taxon>Talaromyces</taxon>
        <taxon>Talaromyces sect. Talaromyces</taxon>
    </lineage>
</organism>
<dbReference type="InterPro" id="IPR039261">
    <property type="entry name" value="FNR_nucleotide-bd"/>
</dbReference>
<evidence type="ECO:0000313" key="6">
    <source>
        <dbReference type="Proteomes" id="UP000053095"/>
    </source>
</evidence>
<dbReference type="Gene3D" id="3.40.50.80">
    <property type="entry name" value="Nucleotide-binding domain of ferredoxin-NADP reductase (FNR) module"/>
    <property type="match status" value="1"/>
</dbReference>
<keyword evidence="6" id="KW-1185">Reference proteome</keyword>
<feature type="compositionally biased region" description="Polar residues" evidence="3">
    <location>
        <begin position="97"/>
        <end position="106"/>
    </location>
</feature>
<evidence type="ECO:0000259" key="4">
    <source>
        <dbReference type="Pfam" id="PF08030"/>
    </source>
</evidence>
<dbReference type="AlphaFoldDB" id="A0A6V8HGL6"/>
<protein>
    <recommendedName>
        <fullName evidence="4">Ferric reductase NAD binding domain-containing protein</fullName>
    </recommendedName>
</protein>
<evidence type="ECO:0000256" key="2">
    <source>
        <dbReference type="ARBA" id="ARBA00023002"/>
    </source>
</evidence>
<dbReference type="InterPro" id="IPR013121">
    <property type="entry name" value="Fe_red_NAD-bd_6"/>
</dbReference>
<keyword evidence="1" id="KW-0813">Transport</keyword>
<evidence type="ECO:0000256" key="3">
    <source>
        <dbReference type="SAM" id="MobiDB-lite"/>
    </source>
</evidence>
<evidence type="ECO:0000313" key="5">
    <source>
        <dbReference type="EMBL" id="GAM39435.1"/>
    </source>
</evidence>
<accession>A0A6V8HGL6</accession>
<reference evidence="6" key="1">
    <citation type="journal article" date="2015" name="Genome Announc.">
        <title>Draft genome sequence of Talaromyces cellulolyticus strain Y-94, a source of lignocellulosic biomass-degrading enzymes.</title>
        <authorList>
            <person name="Fujii T."/>
            <person name="Koike H."/>
            <person name="Sawayama S."/>
            <person name="Yano S."/>
            <person name="Inoue H."/>
        </authorList>
    </citation>
    <scope>NUCLEOTIDE SEQUENCE [LARGE SCALE GENOMIC DNA]</scope>
    <source>
        <strain evidence="6">Y-94</strain>
    </source>
</reference>
<proteinExistence type="predicted"/>
<gene>
    <name evidence="5" type="ORF">TCE0_034f10983</name>
</gene>
<keyword evidence="2" id="KW-0560">Oxidoreductase</keyword>
<dbReference type="GO" id="GO:0000293">
    <property type="term" value="F:ferric-chelate reductase activity"/>
    <property type="evidence" value="ECO:0007669"/>
    <property type="project" value="TreeGrafter"/>
</dbReference>
<dbReference type="InterPro" id="IPR051410">
    <property type="entry name" value="Ferric/Cupric_Reductase"/>
</dbReference>